<feature type="site" description="Interaction with substrate tRNA" evidence="10">
    <location>
        <position position="131"/>
    </location>
</feature>
<protein>
    <recommendedName>
        <fullName evidence="10">tRNA dimethylallyltransferase</fullName>
        <ecNumber evidence="10">2.5.1.75</ecNumber>
    </recommendedName>
    <alternativeName>
        <fullName evidence="10">Dimethylallyl diphosphate:tRNA dimethylallyltransferase</fullName>
        <shortName evidence="10">DMAPP:tRNA dimethylallyltransferase</shortName>
        <shortName evidence="10">DMATase</shortName>
    </alternativeName>
    <alternativeName>
        <fullName evidence="10">Isopentenyl-diphosphate:tRNA isopentenyltransferase</fullName>
        <shortName evidence="10">IPP transferase</shortName>
        <shortName evidence="10">IPPT</shortName>
        <shortName evidence="10">IPTase</shortName>
    </alternativeName>
</protein>
<feature type="binding site" evidence="10">
    <location>
        <begin position="18"/>
        <end position="25"/>
    </location>
    <ligand>
        <name>ATP</name>
        <dbReference type="ChEBI" id="CHEBI:30616"/>
    </ligand>
</feature>
<dbReference type="AlphaFoldDB" id="A0A2P5T1Q5"/>
<gene>
    <name evidence="10" type="primary">miaA</name>
    <name evidence="14" type="ORF">CRV09_02240</name>
</gene>
<dbReference type="Proteomes" id="UP000295937">
    <property type="component" value="Unassembled WGS sequence"/>
</dbReference>
<comment type="caution">
    <text evidence="14">The sequence shown here is derived from an EMBL/GenBank/DDBJ whole genome shotgun (WGS) entry which is preliminary data.</text>
</comment>
<dbReference type="GO" id="GO:0052381">
    <property type="term" value="F:tRNA dimethylallyltransferase activity"/>
    <property type="evidence" value="ECO:0007669"/>
    <property type="project" value="UniProtKB-UniRule"/>
</dbReference>
<comment type="caution">
    <text evidence="10">Lacks conserved residue(s) required for the propagation of feature annotation.</text>
</comment>
<proteinExistence type="inferred from homology"/>
<accession>A0A2P5T1Q5</accession>
<evidence type="ECO:0000256" key="11">
    <source>
        <dbReference type="RuleBase" id="RU003783"/>
    </source>
</evidence>
<comment type="subunit">
    <text evidence="10">Monomer.</text>
</comment>
<evidence type="ECO:0000256" key="9">
    <source>
        <dbReference type="ARBA" id="ARBA00049563"/>
    </source>
</evidence>
<comment type="catalytic activity">
    <reaction evidence="9 10 11">
        <text>adenosine(37) in tRNA + dimethylallyl diphosphate = N(6)-dimethylallyladenosine(37) in tRNA + diphosphate</text>
        <dbReference type="Rhea" id="RHEA:26482"/>
        <dbReference type="Rhea" id="RHEA-COMP:10162"/>
        <dbReference type="Rhea" id="RHEA-COMP:10375"/>
        <dbReference type="ChEBI" id="CHEBI:33019"/>
        <dbReference type="ChEBI" id="CHEBI:57623"/>
        <dbReference type="ChEBI" id="CHEBI:74411"/>
        <dbReference type="ChEBI" id="CHEBI:74415"/>
        <dbReference type="EC" id="2.5.1.75"/>
    </reaction>
</comment>
<evidence type="ECO:0000256" key="2">
    <source>
        <dbReference type="ARBA" id="ARBA00003213"/>
    </source>
</evidence>
<dbReference type="InterPro" id="IPR027417">
    <property type="entry name" value="P-loop_NTPase"/>
</dbReference>
<keyword evidence="5 10" id="KW-0819">tRNA processing</keyword>
<comment type="cofactor">
    <cofactor evidence="1 10">
        <name>Mg(2+)</name>
        <dbReference type="ChEBI" id="CHEBI:18420"/>
    </cofactor>
</comment>
<dbReference type="GO" id="GO:0005524">
    <property type="term" value="F:ATP binding"/>
    <property type="evidence" value="ECO:0007669"/>
    <property type="project" value="UniProtKB-UniRule"/>
</dbReference>
<dbReference type="HAMAP" id="MF_00185">
    <property type="entry name" value="IPP_trans"/>
    <property type="match status" value="1"/>
</dbReference>
<reference evidence="14 15" key="1">
    <citation type="journal article" date="2018" name="Genome Biol. Evol.">
        <title>Cladogenesis and Genomic Streamlining in Extracellular Endosymbionts of Tropical Stink Bugs.</title>
        <authorList>
            <person name="Otero-Bravo A."/>
            <person name="Goffredi S."/>
            <person name="Sabree Z.L."/>
        </authorList>
    </citation>
    <scope>NUCLEOTIDE SEQUENCE [LARGE SCALE GENOMIC DNA]</scope>
    <source>
        <strain evidence="14 15">SoEO</strain>
    </source>
</reference>
<dbReference type="OrthoDB" id="9776390at2"/>
<dbReference type="EC" id="2.5.1.75" evidence="10"/>
<evidence type="ECO:0000256" key="8">
    <source>
        <dbReference type="ARBA" id="ARBA00022842"/>
    </source>
</evidence>
<dbReference type="Gene3D" id="3.40.50.300">
    <property type="entry name" value="P-loop containing nucleotide triphosphate hydrolases"/>
    <property type="match status" value="1"/>
</dbReference>
<evidence type="ECO:0000256" key="13">
    <source>
        <dbReference type="RuleBase" id="RU003785"/>
    </source>
</evidence>
<dbReference type="SUPFAM" id="SSF52540">
    <property type="entry name" value="P-loop containing nucleoside triphosphate hydrolases"/>
    <property type="match status" value="1"/>
</dbReference>
<dbReference type="NCBIfam" id="TIGR00174">
    <property type="entry name" value="miaA"/>
    <property type="match status" value="1"/>
</dbReference>
<evidence type="ECO:0000256" key="5">
    <source>
        <dbReference type="ARBA" id="ARBA00022694"/>
    </source>
</evidence>
<evidence type="ECO:0000256" key="4">
    <source>
        <dbReference type="ARBA" id="ARBA00022679"/>
    </source>
</evidence>
<dbReference type="PANTHER" id="PTHR11088">
    <property type="entry name" value="TRNA DIMETHYLALLYLTRANSFERASE"/>
    <property type="match status" value="1"/>
</dbReference>
<organism evidence="14 15">
    <name type="scientific">Candidatus Pantoea edessiphila</name>
    <dbReference type="NCBI Taxonomy" id="2044610"/>
    <lineage>
        <taxon>Bacteria</taxon>
        <taxon>Pseudomonadati</taxon>
        <taxon>Pseudomonadota</taxon>
        <taxon>Gammaproteobacteria</taxon>
        <taxon>Enterobacterales</taxon>
        <taxon>Erwiniaceae</taxon>
        <taxon>Pantoea</taxon>
    </lineage>
</organism>
<sequence length="317" mass="36752">MFELNHSKYHPKVIFLLGPTASGKTALAIKLHKILPIDIISVDSGLIYRQMNIGTCKPSIKELSLTPHLLLDIRDPAEYYSAAEFRHDALIEIENIVKNGRIPCLVGGTMFYFKTLIEGLSNLPSTDINVRREIYQIANNKGWCFLYNQLCKIDPIYASCIHQNDIQRIQRALEVIYISGKTFTELKKKSIKPLPYNLYQFGIIPESRDLLHKRIELRFKKILALGFEEESRALFARGDLHVNMPSVRCIGYRQMWSFINGEISYEDMVYQAICATKQLAKRQFTWMRKWKNIHWLHSENIKLAIDSIIKIFTADIN</sequence>
<evidence type="ECO:0000256" key="1">
    <source>
        <dbReference type="ARBA" id="ARBA00001946"/>
    </source>
</evidence>
<feature type="site" description="Interaction with substrate tRNA" evidence="10">
    <location>
        <position position="109"/>
    </location>
</feature>
<evidence type="ECO:0000256" key="12">
    <source>
        <dbReference type="RuleBase" id="RU003784"/>
    </source>
</evidence>
<feature type="region of interest" description="Interaction with substrate tRNA" evidence="10">
    <location>
        <begin position="43"/>
        <end position="46"/>
    </location>
</feature>
<evidence type="ECO:0000256" key="6">
    <source>
        <dbReference type="ARBA" id="ARBA00022741"/>
    </source>
</evidence>
<evidence type="ECO:0000256" key="7">
    <source>
        <dbReference type="ARBA" id="ARBA00022840"/>
    </source>
</evidence>
<dbReference type="PANTHER" id="PTHR11088:SF60">
    <property type="entry name" value="TRNA DIMETHYLALLYLTRANSFERASE"/>
    <property type="match status" value="1"/>
</dbReference>
<dbReference type="RefSeq" id="WP_136132539.1">
    <property type="nucleotide sequence ID" value="NZ_PDKR01000003.1"/>
</dbReference>
<comment type="function">
    <text evidence="2 10 12">Catalyzes the transfer of a dimethylallyl group onto the adenine at position 37 in tRNAs that read codons beginning with uridine, leading to the formation of N6-(dimethylallyl)adenosine (i(6)A).</text>
</comment>
<name>A0A2P5T1Q5_9GAMM</name>
<evidence type="ECO:0000256" key="3">
    <source>
        <dbReference type="ARBA" id="ARBA00005842"/>
    </source>
</evidence>
<comment type="similarity">
    <text evidence="3 10 13">Belongs to the IPP transferase family.</text>
</comment>
<dbReference type="Gene3D" id="1.10.20.140">
    <property type="match status" value="1"/>
</dbReference>
<keyword evidence="4 10" id="KW-0808">Transferase</keyword>
<dbReference type="InterPro" id="IPR018022">
    <property type="entry name" value="IPT"/>
</dbReference>
<feature type="binding site" evidence="10">
    <location>
        <begin position="20"/>
        <end position="25"/>
    </location>
    <ligand>
        <name>substrate</name>
    </ligand>
</feature>
<evidence type="ECO:0000313" key="14">
    <source>
        <dbReference type="EMBL" id="PPI88496.1"/>
    </source>
</evidence>
<dbReference type="FunFam" id="1.10.20.140:FF:000001">
    <property type="entry name" value="tRNA dimethylallyltransferase"/>
    <property type="match status" value="1"/>
</dbReference>
<dbReference type="GO" id="GO:0006400">
    <property type="term" value="P:tRNA modification"/>
    <property type="evidence" value="ECO:0007669"/>
    <property type="project" value="TreeGrafter"/>
</dbReference>
<keyword evidence="6 10" id="KW-0547">Nucleotide-binding</keyword>
<keyword evidence="7 10" id="KW-0067">ATP-binding</keyword>
<evidence type="ECO:0000313" key="15">
    <source>
        <dbReference type="Proteomes" id="UP000295937"/>
    </source>
</evidence>
<dbReference type="Pfam" id="PF01715">
    <property type="entry name" value="IPPT"/>
    <property type="match status" value="1"/>
</dbReference>
<feature type="region of interest" description="Interaction with substrate tRNA" evidence="10">
    <location>
        <begin position="167"/>
        <end position="171"/>
    </location>
</feature>
<evidence type="ECO:0000256" key="10">
    <source>
        <dbReference type="HAMAP-Rule" id="MF_00185"/>
    </source>
</evidence>
<keyword evidence="8 10" id="KW-0460">Magnesium</keyword>
<dbReference type="EMBL" id="PDKR01000003">
    <property type="protein sequence ID" value="PPI88496.1"/>
    <property type="molecule type" value="Genomic_DNA"/>
</dbReference>
<dbReference type="InterPro" id="IPR039657">
    <property type="entry name" value="Dimethylallyltransferase"/>
</dbReference>